<evidence type="ECO:0000256" key="4">
    <source>
        <dbReference type="ARBA" id="ARBA00023125"/>
    </source>
</evidence>
<evidence type="ECO:0000313" key="9">
    <source>
        <dbReference type="Proteomes" id="UP001521150"/>
    </source>
</evidence>
<evidence type="ECO:0000256" key="2">
    <source>
        <dbReference type="ARBA" id="ARBA00023015"/>
    </source>
</evidence>
<evidence type="ECO:0000259" key="6">
    <source>
        <dbReference type="Pfam" id="PF04542"/>
    </source>
</evidence>
<keyword evidence="4" id="KW-0238">DNA-binding</keyword>
<keyword evidence="2" id="KW-0805">Transcription regulation</keyword>
<dbReference type="EMBL" id="JAJVCN010000001">
    <property type="protein sequence ID" value="MCE7002354.1"/>
    <property type="molecule type" value="Genomic_DNA"/>
</dbReference>
<dbReference type="SUPFAM" id="SSF88659">
    <property type="entry name" value="Sigma3 and sigma4 domains of RNA polymerase sigma factors"/>
    <property type="match status" value="1"/>
</dbReference>
<dbReference type="PANTHER" id="PTHR43133:SF8">
    <property type="entry name" value="RNA POLYMERASE SIGMA FACTOR HI_1459-RELATED"/>
    <property type="match status" value="1"/>
</dbReference>
<evidence type="ECO:0000256" key="3">
    <source>
        <dbReference type="ARBA" id="ARBA00023082"/>
    </source>
</evidence>
<dbReference type="InterPro" id="IPR013324">
    <property type="entry name" value="RNA_pol_sigma_r3/r4-like"/>
</dbReference>
<dbReference type="InterPro" id="IPR036388">
    <property type="entry name" value="WH-like_DNA-bd_sf"/>
</dbReference>
<sequence>MSDDFEITPLVVAAAGGDQAAWGEIVSRFSPLLVSVIRGFRLTPSEIEDIAQEVWLRLVEHLGDLKEPRALPKWIITIARRVALRYVQRKRETQPLEPDWQQPADDDNADPATGLLRQERQEAVLAGLAELPAKHRELLLLLVADPPLSYVEIAKRLDLPVGSIGPTRARALERLRKTAAMGTYQGNDAGGDEHDAATLG</sequence>
<feature type="domain" description="RNA polymerase sigma-70 region 4" evidence="7">
    <location>
        <begin position="128"/>
        <end position="177"/>
    </location>
</feature>
<gene>
    <name evidence="8" type="ORF">LWC34_05840</name>
</gene>
<dbReference type="Gene3D" id="1.10.10.10">
    <property type="entry name" value="Winged helix-like DNA-binding domain superfamily/Winged helix DNA-binding domain"/>
    <property type="match status" value="1"/>
</dbReference>
<dbReference type="NCBIfam" id="TIGR02937">
    <property type="entry name" value="sigma70-ECF"/>
    <property type="match status" value="1"/>
</dbReference>
<evidence type="ECO:0000259" key="7">
    <source>
        <dbReference type="Pfam" id="PF04545"/>
    </source>
</evidence>
<protein>
    <submittedName>
        <fullName evidence="8">Sigma-70 family RNA polymerase sigma factor</fullName>
    </submittedName>
</protein>
<proteinExistence type="inferred from homology"/>
<keyword evidence="5" id="KW-0804">Transcription</keyword>
<organism evidence="8 9">
    <name type="scientific">Kibdelosporangium philippinense</name>
    <dbReference type="NCBI Taxonomy" id="211113"/>
    <lineage>
        <taxon>Bacteria</taxon>
        <taxon>Bacillati</taxon>
        <taxon>Actinomycetota</taxon>
        <taxon>Actinomycetes</taxon>
        <taxon>Pseudonocardiales</taxon>
        <taxon>Pseudonocardiaceae</taxon>
        <taxon>Kibdelosporangium</taxon>
    </lineage>
</organism>
<evidence type="ECO:0000256" key="1">
    <source>
        <dbReference type="ARBA" id="ARBA00010641"/>
    </source>
</evidence>
<name>A0ABS8Z349_9PSEU</name>
<keyword evidence="9" id="KW-1185">Reference proteome</keyword>
<dbReference type="Pfam" id="PF04542">
    <property type="entry name" value="Sigma70_r2"/>
    <property type="match status" value="1"/>
</dbReference>
<dbReference type="Gene3D" id="1.10.1740.10">
    <property type="match status" value="1"/>
</dbReference>
<dbReference type="PANTHER" id="PTHR43133">
    <property type="entry name" value="RNA POLYMERASE ECF-TYPE SIGMA FACTO"/>
    <property type="match status" value="1"/>
</dbReference>
<dbReference type="SUPFAM" id="SSF88946">
    <property type="entry name" value="Sigma2 domain of RNA polymerase sigma factors"/>
    <property type="match status" value="1"/>
</dbReference>
<dbReference type="InterPro" id="IPR014284">
    <property type="entry name" value="RNA_pol_sigma-70_dom"/>
</dbReference>
<feature type="domain" description="RNA polymerase sigma-70 region 2" evidence="6">
    <location>
        <begin position="26"/>
        <end position="91"/>
    </location>
</feature>
<dbReference type="InterPro" id="IPR007630">
    <property type="entry name" value="RNA_pol_sigma70_r4"/>
</dbReference>
<reference evidence="8 9" key="1">
    <citation type="submission" date="2021-12" db="EMBL/GenBank/DDBJ databases">
        <title>Genome sequence of Kibdelosporangium philippinense ATCC 49844.</title>
        <authorList>
            <person name="Fedorov E.A."/>
            <person name="Omeragic M."/>
            <person name="Shalygina K.F."/>
            <person name="Maclea K.S."/>
        </authorList>
    </citation>
    <scope>NUCLEOTIDE SEQUENCE [LARGE SCALE GENOMIC DNA]</scope>
    <source>
        <strain evidence="8 9">ATCC 49844</strain>
    </source>
</reference>
<dbReference type="RefSeq" id="WP_233723400.1">
    <property type="nucleotide sequence ID" value="NZ_JAJVCN010000001.1"/>
</dbReference>
<comment type="similarity">
    <text evidence="1">Belongs to the sigma-70 factor family. ECF subfamily.</text>
</comment>
<accession>A0ABS8Z349</accession>
<dbReference type="InterPro" id="IPR039425">
    <property type="entry name" value="RNA_pol_sigma-70-like"/>
</dbReference>
<evidence type="ECO:0000256" key="5">
    <source>
        <dbReference type="ARBA" id="ARBA00023163"/>
    </source>
</evidence>
<dbReference type="InterPro" id="IPR013325">
    <property type="entry name" value="RNA_pol_sigma_r2"/>
</dbReference>
<evidence type="ECO:0000313" key="8">
    <source>
        <dbReference type="EMBL" id="MCE7002354.1"/>
    </source>
</evidence>
<dbReference type="Proteomes" id="UP001521150">
    <property type="component" value="Unassembled WGS sequence"/>
</dbReference>
<dbReference type="Pfam" id="PF04545">
    <property type="entry name" value="Sigma70_r4"/>
    <property type="match status" value="1"/>
</dbReference>
<dbReference type="InterPro" id="IPR007627">
    <property type="entry name" value="RNA_pol_sigma70_r2"/>
</dbReference>
<comment type="caution">
    <text evidence="8">The sequence shown here is derived from an EMBL/GenBank/DDBJ whole genome shotgun (WGS) entry which is preliminary data.</text>
</comment>
<keyword evidence="3" id="KW-0731">Sigma factor</keyword>